<dbReference type="NCBIfam" id="TIGR00810">
    <property type="entry name" value="secG"/>
    <property type="match status" value="1"/>
</dbReference>
<evidence type="ECO:0000256" key="3">
    <source>
        <dbReference type="ARBA" id="ARBA00017876"/>
    </source>
</evidence>
<dbReference type="Proteomes" id="UP001501294">
    <property type="component" value="Unassembled WGS sequence"/>
</dbReference>
<feature type="compositionally biased region" description="Acidic residues" evidence="12">
    <location>
        <begin position="119"/>
        <end position="133"/>
    </location>
</feature>
<keyword evidence="8 11" id="KW-1133">Transmembrane helix</keyword>
<dbReference type="PANTHER" id="PTHR34182">
    <property type="entry name" value="PROTEIN-EXPORT MEMBRANE PROTEIN SECG"/>
    <property type="match status" value="1"/>
</dbReference>
<dbReference type="Pfam" id="PF03840">
    <property type="entry name" value="SecG"/>
    <property type="match status" value="1"/>
</dbReference>
<accession>A0ABP8HV83</accession>
<dbReference type="PRINTS" id="PR01651">
    <property type="entry name" value="SECGEXPORT"/>
</dbReference>
<organism evidence="13 14">
    <name type="scientific">Kangiella taiwanensis</name>
    <dbReference type="NCBI Taxonomy" id="1079179"/>
    <lineage>
        <taxon>Bacteria</taxon>
        <taxon>Pseudomonadati</taxon>
        <taxon>Pseudomonadota</taxon>
        <taxon>Gammaproteobacteria</taxon>
        <taxon>Kangiellales</taxon>
        <taxon>Kangiellaceae</taxon>
        <taxon>Kangiella</taxon>
    </lineage>
</organism>
<evidence type="ECO:0000256" key="12">
    <source>
        <dbReference type="SAM" id="MobiDB-lite"/>
    </source>
</evidence>
<keyword evidence="10 11" id="KW-0472">Membrane</keyword>
<comment type="subcellular location">
    <subcellularLocation>
        <location evidence="1 11">Cell membrane</location>
        <topology evidence="1 11">Multi-pass membrane protein</topology>
    </subcellularLocation>
</comment>
<evidence type="ECO:0000256" key="11">
    <source>
        <dbReference type="RuleBase" id="RU365087"/>
    </source>
</evidence>
<evidence type="ECO:0000313" key="13">
    <source>
        <dbReference type="EMBL" id="GAA4345217.1"/>
    </source>
</evidence>
<comment type="caution">
    <text evidence="11">Lacks conserved residue(s) required for the propagation of feature annotation.</text>
</comment>
<protein>
    <recommendedName>
        <fullName evidence="3 11">Protein-export membrane protein SecG</fullName>
    </recommendedName>
</protein>
<evidence type="ECO:0000256" key="2">
    <source>
        <dbReference type="ARBA" id="ARBA00008445"/>
    </source>
</evidence>
<evidence type="ECO:0000256" key="6">
    <source>
        <dbReference type="ARBA" id="ARBA00022692"/>
    </source>
</evidence>
<reference evidence="14" key="1">
    <citation type="journal article" date="2019" name="Int. J. Syst. Evol. Microbiol.">
        <title>The Global Catalogue of Microorganisms (GCM) 10K type strain sequencing project: providing services to taxonomists for standard genome sequencing and annotation.</title>
        <authorList>
            <consortium name="The Broad Institute Genomics Platform"/>
            <consortium name="The Broad Institute Genome Sequencing Center for Infectious Disease"/>
            <person name="Wu L."/>
            <person name="Ma J."/>
        </authorList>
    </citation>
    <scope>NUCLEOTIDE SEQUENCE [LARGE SCALE GENOMIC DNA]</scope>
    <source>
        <strain evidence="14">JCM 17727</strain>
    </source>
</reference>
<name>A0ABP8HV83_9GAMM</name>
<keyword evidence="14" id="KW-1185">Reference proteome</keyword>
<keyword evidence="9 11" id="KW-0811">Translocation</keyword>
<gene>
    <name evidence="13" type="ORF">GCM10023150_05390</name>
</gene>
<evidence type="ECO:0000256" key="10">
    <source>
        <dbReference type="ARBA" id="ARBA00023136"/>
    </source>
</evidence>
<comment type="caution">
    <text evidence="13">The sequence shown here is derived from an EMBL/GenBank/DDBJ whole genome shotgun (WGS) entry which is preliminary data.</text>
</comment>
<keyword evidence="6 11" id="KW-0812">Transmembrane</keyword>
<evidence type="ECO:0000256" key="8">
    <source>
        <dbReference type="ARBA" id="ARBA00022989"/>
    </source>
</evidence>
<feature type="region of interest" description="Disordered" evidence="12">
    <location>
        <begin position="81"/>
        <end position="158"/>
    </location>
</feature>
<dbReference type="EMBL" id="BAABFU010000001">
    <property type="protein sequence ID" value="GAA4345217.1"/>
    <property type="molecule type" value="Genomic_DNA"/>
</dbReference>
<evidence type="ECO:0000313" key="14">
    <source>
        <dbReference type="Proteomes" id="UP001501294"/>
    </source>
</evidence>
<keyword evidence="4 11" id="KW-0813">Transport</keyword>
<evidence type="ECO:0000256" key="5">
    <source>
        <dbReference type="ARBA" id="ARBA00022475"/>
    </source>
</evidence>
<keyword evidence="5 11" id="KW-1003">Cell membrane</keyword>
<feature type="compositionally biased region" description="Acidic residues" evidence="12">
    <location>
        <begin position="147"/>
        <end position="158"/>
    </location>
</feature>
<evidence type="ECO:0000256" key="7">
    <source>
        <dbReference type="ARBA" id="ARBA00022927"/>
    </source>
</evidence>
<dbReference type="InterPro" id="IPR004692">
    <property type="entry name" value="SecG"/>
</dbReference>
<dbReference type="RefSeq" id="WP_223577135.1">
    <property type="nucleotide sequence ID" value="NZ_BAABFU010000001.1"/>
</dbReference>
<dbReference type="PANTHER" id="PTHR34182:SF1">
    <property type="entry name" value="PROTEIN-EXPORT MEMBRANE PROTEIN SECG"/>
    <property type="match status" value="1"/>
</dbReference>
<evidence type="ECO:0000256" key="4">
    <source>
        <dbReference type="ARBA" id="ARBA00022448"/>
    </source>
</evidence>
<keyword evidence="7 11" id="KW-0653">Protein transport</keyword>
<sequence length="158" mass="16097">MELFLMISLLVVALLLIGIILIQQGKGAEMGASFGSGASNTLFGAPGSGNFLTKSTTVLAIVFFAISLAIAALKSSEEATKSSLLDDAAQTEGAGEAAASSEIPSDTNTDISTEIPAETQEEISTEIPSDEAAAETIPESIDAAAENAEDAKEDGDNQ</sequence>
<proteinExistence type="inferred from homology"/>
<comment type="similarity">
    <text evidence="2 11">Belongs to the SecG family.</text>
</comment>
<evidence type="ECO:0000256" key="9">
    <source>
        <dbReference type="ARBA" id="ARBA00023010"/>
    </source>
</evidence>
<evidence type="ECO:0000256" key="1">
    <source>
        <dbReference type="ARBA" id="ARBA00004651"/>
    </source>
</evidence>
<feature type="compositionally biased region" description="Polar residues" evidence="12">
    <location>
        <begin position="103"/>
        <end position="112"/>
    </location>
</feature>
<feature type="compositionally biased region" description="Low complexity" evidence="12">
    <location>
        <begin position="88"/>
        <end position="102"/>
    </location>
</feature>
<feature type="transmembrane region" description="Helical" evidence="11">
    <location>
        <begin position="51"/>
        <end position="73"/>
    </location>
</feature>
<comment type="function">
    <text evidence="11">Involved in protein export. Participates in an early event of protein translocation.</text>
</comment>